<dbReference type="InterPro" id="IPR003462">
    <property type="entry name" value="ODC_Mu_crystall"/>
</dbReference>
<proteinExistence type="predicted"/>
<evidence type="ECO:0000313" key="2">
    <source>
        <dbReference type="Proteomes" id="UP000628017"/>
    </source>
</evidence>
<dbReference type="GO" id="GO:0005737">
    <property type="term" value="C:cytoplasm"/>
    <property type="evidence" value="ECO:0007669"/>
    <property type="project" value="TreeGrafter"/>
</dbReference>
<organism evidence="1 2">
    <name type="scientific">Neptunicoccus cionae</name>
    <dbReference type="NCBI Taxonomy" id="2035344"/>
    <lineage>
        <taxon>Bacteria</taxon>
        <taxon>Pseudomonadati</taxon>
        <taxon>Pseudomonadota</taxon>
        <taxon>Alphaproteobacteria</taxon>
        <taxon>Rhodobacterales</taxon>
        <taxon>Paracoccaceae</taxon>
        <taxon>Neptunicoccus</taxon>
    </lineage>
</organism>
<dbReference type="Gene3D" id="3.40.50.720">
    <property type="entry name" value="NAD(P)-binding Rossmann-like Domain"/>
    <property type="match status" value="1"/>
</dbReference>
<dbReference type="Gene3D" id="3.30.1780.10">
    <property type="entry name" value="ornithine cyclodeaminase, domain 1"/>
    <property type="match status" value="1"/>
</dbReference>
<dbReference type="Proteomes" id="UP000628017">
    <property type="component" value="Unassembled WGS sequence"/>
</dbReference>
<dbReference type="InterPro" id="IPR036291">
    <property type="entry name" value="NAD(P)-bd_dom_sf"/>
</dbReference>
<dbReference type="SUPFAM" id="SSF51735">
    <property type="entry name" value="NAD(P)-binding Rossmann-fold domains"/>
    <property type="match status" value="1"/>
</dbReference>
<reference evidence="1" key="1">
    <citation type="journal article" date="2014" name="Int. J. Syst. Evol. Microbiol.">
        <title>Complete genome sequence of Corynebacterium casei LMG S-19264T (=DSM 44701T), isolated from a smear-ripened cheese.</title>
        <authorList>
            <consortium name="US DOE Joint Genome Institute (JGI-PGF)"/>
            <person name="Walter F."/>
            <person name="Albersmeier A."/>
            <person name="Kalinowski J."/>
            <person name="Ruckert C."/>
        </authorList>
    </citation>
    <scope>NUCLEOTIDE SEQUENCE</scope>
    <source>
        <strain evidence="1">CGMCC 1.15880</strain>
    </source>
</reference>
<accession>A0A916VRU8</accession>
<dbReference type="GO" id="GO:0042562">
    <property type="term" value="F:hormone binding"/>
    <property type="evidence" value="ECO:0007669"/>
    <property type="project" value="TreeGrafter"/>
</dbReference>
<dbReference type="RefSeq" id="WP_188676841.1">
    <property type="nucleotide sequence ID" value="NZ_BMKA01000004.1"/>
</dbReference>
<dbReference type="Pfam" id="PF02423">
    <property type="entry name" value="OCD_Mu_crystall"/>
    <property type="match status" value="1"/>
</dbReference>
<reference evidence="1" key="2">
    <citation type="submission" date="2020-09" db="EMBL/GenBank/DDBJ databases">
        <authorList>
            <person name="Sun Q."/>
            <person name="Zhou Y."/>
        </authorList>
    </citation>
    <scope>NUCLEOTIDE SEQUENCE</scope>
    <source>
        <strain evidence="1">CGMCC 1.15880</strain>
    </source>
</reference>
<dbReference type="PIRSF" id="PIRSF001439">
    <property type="entry name" value="CryM"/>
    <property type="match status" value="1"/>
</dbReference>
<dbReference type="AlphaFoldDB" id="A0A916VRU8"/>
<keyword evidence="2" id="KW-1185">Reference proteome</keyword>
<dbReference type="EMBL" id="BMKA01000004">
    <property type="protein sequence ID" value="GGA26249.1"/>
    <property type="molecule type" value="Genomic_DNA"/>
</dbReference>
<gene>
    <name evidence="1" type="ORF">GCM10011498_29000</name>
</gene>
<dbReference type="PANTHER" id="PTHR13812">
    <property type="entry name" value="KETIMINE REDUCTASE MU-CRYSTALLIN"/>
    <property type="match status" value="1"/>
</dbReference>
<comment type="caution">
    <text evidence="1">The sequence shown here is derived from an EMBL/GenBank/DDBJ whole genome shotgun (WGS) entry which is preliminary data.</text>
</comment>
<protein>
    <submittedName>
        <fullName evidence="1">Ornithine cyclodeaminase</fullName>
    </submittedName>
</protein>
<dbReference type="InterPro" id="IPR023401">
    <property type="entry name" value="ODC_N"/>
</dbReference>
<dbReference type="PANTHER" id="PTHR13812:SF19">
    <property type="entry name" value="KETIMINE REDUCTASE MU-CRYSTALLIN"/>
    <property type="match status" value="1"/>
</dbReference>
<evidence type="ECO:0000313" key="1">
    <source>
        <dbReference type="EMBL" id="GGA26249.1"/>
    </source>
</evidence>
<sequence length="317" mass="33679">MDSPVFLDAQKLSQLITFADLFDPLEKAMIAVSRGAASHPPRFAAPVNEKGRMGVMYGSLATPAVHGAKILSLFPEAPAMGLSSHQGFVSLFDSETGSPLAICDADRITAMRTAAMSMVATRALARPDPQVITVCGAGEQAEWHIRTSLHGFKTATLRIWARRPEQARAMSAQFSDQSDRVCVVSDLGEAIKGADVIHTTTASKTPFLSGDLLEAGQHINLVGASLADSREIDDRAVARVNAFTDSAESASREAGEFIGARQAGVIDDSYQITEIGAVLDGKAQGRGSHAEITAYKSHGLIVQDLVAAYEAYKNYSA</sequence>
<name>A0A916VRU8_9RHOB</name>